<dbReference type="Pfam" id="PF00520">
    <property type="entry name" value="Ion_trans"/>
    <property type="match status" value="1"/>
</dbReference>
<feature type="region of interest" description="Disordered" evidence="12">
    <location>
        <begin position="1118"/>
        <end position="1146"/>
    </location>
</feature>
<name>D7FIX0_ECTSI</name>
<feature type="domain" description="Ion transport" evidence="15">
    <location>
        <begin position="780"/>
        <end position="971"/>
    </location>
</feature>
<keyword evidence="10 13" id="KW-0472">Membrane</keyword>
<feature type="compositionally biased region" description="Gly residues" evidence="12">
    <location>
        <begin position="240"/>
        <end position="250"/>
    </location>
</feature>
<evidence type="ECO:0000256" key="10">
    <source>
        <dbReference type="ARBA" id="ARBA00023136"/>
    </source>
</evidence>
<keyword evidence="16" id="KW-0675">Receptor</keyword>
<keyword evidence="14" id="KW-0732">Signal</keyword>
<keyword evidence="5 13" id="KW-0812">Transmembrane</keyword>
<keyword evidence="2" id="KW-0813">Transport</keyword>
<dbReference type="PROSITE" id="PS50096">
    <property type="entry name" value="IQ"/>
    <property type="match status" value="1"/>
</dbReference>
<evidence type="ECO:0000256" key="12">
    <source>
        <dbReference type="SAM" id="MobiDB-lite"/>
    </source>
</evidence>
<dbReference type="InterPro" id="IPR036770">
    <property type="entry name" value="Ankyrin_rpt-contain_sf"/>
</dbReference>
<organism evidence="16 17">
    <name type="scientific">Ectocarpus siliculosus</name>
    <name type="common">Brown alga</name>
    <name type="synonym">Conferva siliculosa</name>
    <dbReference type="NCBI Taxonomy" id="2880"/>
    <lineage>
        <taxon>Eukaryota</taxon>
        <taxon>Sar</taxon>
        <taxon>Stramenopiles</taxon>
        <taxon>Ochrophyta</taxon>
        <taxon>PX clade</taxon>
        <taxon>Phaeophyceae</taxon>
        <taxon>Ectocarpales</taxon>
        <taxon>Ectocarpaceae</taxon>
        <taxon>Ectocarpus</taxon>
    </lineage>
</organism>
<dbReference type="EMBL" id="FN649759">
    <property type="protein sequence ID" value="CBJ28918.1"/>
    <property type="molecule type" value="Genomic_DNA"/>
</dbReference>
<keyword evidence="4" id="KW-0109">Calcium transport</keyword>
<feature type="transmembrane region" description="Helical" evidence="13">
    <location>
        <begin position="799"/>
        <end position="818"/>
    </location>
</feature>
<feature type="region of interest" description="Disordered" evidence="12">
    <location>
        <begin position="1063"/>
        <end position="1094"/>
    </location>
</feature>
<dbReference type="PANTHER" id="PTHR10582:SF2">
    <property type="entry name" value="INACTIVE"/>
    <property type="match status" value="1"/>
</dbReference>
<feature type="region of interest" description="Disordered" evidence="12">
    <location>
        <begin position="142"/>
        <end position="261"/>
    </location>
</feature>
<proteinExistence type="predicted"/>
<keyword evidence="7" id="KW-0106">Calcium</keyword>
<evidence type="ECO:0000313" key="17">
    <source>
        <dbReference type="Proteomes" id="UP000002630"/>
    </source>
</evidence>
<dbReference type="STRING" id="2880.D7FIX0"/>
<evidence type="ECO:0000256" key="3">
    <source>
        <dbReference type="ARBA" id="ARBA00022475"/>
    </source>
</evidence>
<dbReference type="InterPro" id="IPR005821">
    <property type="entry name" value="Ion_trans_dom"/>
</dbReference>
<feature type="transmembrane region" description="Helical" evidence="13">
    <location>
        <begin position="909"/>
        <end position="927"/>
    </location>
</feature>
<dbReference type="OrthoDB" id="196819at2759"/>
<feature type="transmembrane region" description="Helical" evidence="13">
    <location>
        <begin position="867"/>
        <end position="889"/>
    </location>
</feature>
<feature type="region of interest" description="Disordered" evidence="12">
    <location>
        <begin position="275"/>
        <end position="296"/>
    </location>
</feature>
<dbReference type="Gene3D" id="1.10.287.70">
    <property type="match status" value="1"/>
</dbReference>
<evidence type="ECO:0000256" key="8">
    <source>
        <dbReference type="ARBA" id="ARBA00022989"/>
    </source>
</evidence>
<evidence type="ECO:0000313" key="16">
    <source>
        <dbReference type="EMBL" id="CBJ28918.1"/>
    </source>
</evidence>
<protein>
    <submittedName>
        <fullName evidence="16">Ankyrin Repeat Transient Receptor Potential Channel</fullName>
    </submittedName>
</protein>
<dbReference type="eggNOG" id="KOG0510">
    <property type="taxonomic scope" value="Eukaryota"/>
</dbReference>
<comment type="subcellular location">
    <subcellularLocation>
        <location evidence="1">Cell membrane</location>
        <topology evidence="1">Multi-pass membrane protein</topology>
    </subcellularLocation>
</comment>
<dbReference type="InterPro" id="IPR002110">
    <property type="entry name" value="Ankyrin_rpt"/>
</dbReference>
<evidence type="ECO:0000256" key="13">
    <source>
        <dbReference type="SAM" id="Phobius"/>
    </source>
</evidence>
<feature type="compositionally biased region" description="Basic and acidic residues" evidence="12">
    <location>
        <begin position="163"/>
        <end position="182"/>
    </location>
</feature>
<keyword evidence="9" id="KW-0406">Ion transport</keyword>
<keyword evidence="3" id="KW-1003">Cell membrane</keyword>
<feature type="signal peptide" evidence="14">
    <location>
        <begin position="1"/>
        <end position="28"/>
    </location>
</feature>
<feature type="transmembrane region" description="Helical" evidence="13">
    <location>
        <begin position="838"/>
        <end position="855"/>
    </location>
</feature>
<evidence type="ECO:0000256" key="5">
    <source>
        <dbReference type="ARBA" id="ARBA00022692"/>
    </source>
</evidence>
<dbReference type="SMART" id="SM00248">
    <property type="entry name" value="ANK"/>
    <property type="match status" value="5"/>
</dbReference>
<dbReference type="SUPFAM" id="SSF48403">
    <property type="entry name" value="Ankyrin repeat"/>
    <property type="match status" value="1"/>
</dbReference>
<dbReference type="InterPro" id="IPR024862">
    <property type="entry name" value="TRPV"/>
</dbReference>
<evidence type="ECO:0000259" key="15">
    <source>
        <dbReference type="Pfam" id="PF00520"/>
    </source>
</evidence>
<evidence type="ECO:0000256" key="2">
    <source>
        <dbReference type="ARBA" id="ARBA00022448"/>
    </source>
</evidence>
<feature type="transmembrane region" description="Helical" evidence="13">
    <location>
        <begin position="939"/>
        <end position="962"/>
    </location>
</feature>
<keyword evidence="8 13" id="KW-1133">Transmembrane helix</keyword>
<dbReference type="InParanoid" id="D7FIX0"/>
<sequence length="1205" mass="132850">MHRIFKTGASAPRWRFLVLDHAVLLVYASKSDWADHQEPLDDVVLSAESVVETTREREGALVKLRGPGHSPLCFTCSAVNVNDSTTRPDSEAWEVAISQEIAGLGGDAGTSRRPHTVAAARGGRGVRSWRLWNAVRRDAEGNSGKAGAALIADPAGGGGSVDATEKDGSNHDETKHEEEEGKGQNSTGGGGGGSAARLSSRGFRRRPLKRSDTTCKVSDQESASSLVVAPVVTEGQGKPATGGRGEGGEGNPISDSSRASNLWRRVAGVVRQNDRAICTSEPGKNGGSGSQHLSESGNKYRRECSWARSKKRASVQAKLSPVVDRWEYLVGRWIPLQMARSGDVLGVRSFLEKFPAFPDKDNLLRAAVRYKQYSLVEYLLEEQHMDVNLKNAMGMPVVWFSVAFMQRGDSGVMLRYLLQKGADIHIKSRVGQTMLFLLVSSRGKEAIPMLKYLVEELGLSLTEKDDFGSQPLHWAVLHGHLDTVRWISEYTKYPATRANWAKAFEKMQKIRLVKPEHMGAARSWRIRGLQKSARSLTPLGVAVLHNHEHIARWLMGYGTEGQHCISCKRNNIFKEENRDLALVAKTWPELLPEVLRGFQHDMKAQKYSWDTDEKRPVAPTGWSERTYDIKLLYGLPEVASSRSPLSILLQTGHTSLFEVKVVQMVVALKWSVFGHRPTRLGAARPSTHVWWIVMGCFPPVAESKALSGIMYNRTISRYYVWELGRYLVLSASFIMGFTIWAEVPNWAGPIDSDDDRGQVMGATISRLLCWTLTLYNLVVEEGRELAASKSMRKYLEGGWNLQSVTAYVLVLAMIPVFRPWGDGRDWMEDEFEYSSAGLIRRVMTAPAALFLFLRLMEHLAVWKSTGIFIAVIRMVIVGTASWSVLFGLFQMAFALSFYSLLDGNEGFETIWASMVSIFVMSLGEFSLPFSDNMTLHVMAMLMLVVFMLIVAIVYLNLLVAMMTSGYTEMEKGATAQATMDRAAALVKWEGIMSDKTRRQVAPGKGKSSEVTITGWSGGGATEIFCTDEGATAVEPEQSTIGRRVDTHAAVMKELAEIRSLVEKASSRGGGFSRRPPNGPGMQGESFRTSSDDRDASFRKRQAGLLDSGGMGLSVLNIGDGEGRRGDGDGGGGDVGSRRGVGRRGSSIMVTPEEVEEWRRKALEVQEQAKSRRGVTRAQALIRGYLSRAKLAPRFLPDNQETSDEG</sequence>
<dbReference type="Pfam" id="PF12796">
    <property type="entry name" value="Ank_2"/>
    <property type="match status" value="1"/>
</dbReference>
<evidence type="ECO:0000256" key="14">
    <source>
        <dbReference type="SAM" id="SignalP"/>
    </source>
</evidence>
<reference evidence="16 17" key="1">
    <citation type="journal article" date="2010" name="Nature">
        <title>The Ectocarpus genome and the independent evolution of multicellularity in brown algae.</title>
        <authorList>
            <person name="Cock J.M."/>
            <person name="Sterck L."/>
            <person name="Rouze P."/>
            <person name="Scornet D."/>
            <person name="Allen A.E."/>
            <person name="Amoutzias G."/>
            <person name="Anthouard V."/>
            <person name="Artiguenave F."/>
            <person name="Aury J.M."/>
            <person name="Badger J.H."/>
            <person name="Beszteri B."/>
            <person name="Billiau K."/>
            <person name="Bonnet E."/>
            <person name="Bothwell J.H."/>
            <person name="Bowler C."/>
            <person name="Boyen C."/>
            <person name="Brownlee C."/>
            <person name="Carrano C.J."/>
            <person name="Charrier B."/>
            <person name="Cho G.Y."/>
            <person name="Coelho S.M."/>
            <person name="Collen J."/>
            <person name="Corre E."/>
            <person name="Da Silva C."/>
            <person name="Delage L."/>
            <person name="Delaroque N."/>
            <person name="Dittami S.M."/>
            <person name="Doulbeau S."/>
            <person name="Elias M."/>
            <person name="Farnham G."/>
            <person name="Gachon C.M."/>
            <person name="Gschloessl B."/>
            <person name="Heesch S."/>
            <person name="Jabbari K."/>
            <person name="Jubin C."/>
            <person name="Kawai H."/>
            <person name="Kimura K."/>
            <person name="Kloareg B."/>
            <person name="Kupper F.C."/>
            <person name="Lang D."/>
            <person name="Le Bail A."/>
            <person name="Leblanc C."/>
            <person name="Lerouge P."/>
            <person name="Lohr M."/>
            <person name="Lopez P.J."/>
            <person name="Martens C."/>
            <person name="Maumus F."/>
            <person name="Michel G."/>
            <person name="Miranda-Saavedra D."/>
            <person name="Morales J."/>
            <person name="Moreau H."/>
            <person name="Motomura T."/>
            <person name="Nagasato C."/>
            <person name="Napoli C.A."/>
            <person name="Nelson D.R."/>
            <person name="Nyvall-Collen P."/>
            <person name="Peters A.F."/>
            <person name="Pommier C."/>
            <person name="Potin P."/>
            <person name="Poulain J."/>
            <person name="Quesneville H."/>
            <person name="Read B."/>
            <person name="Rensing S.A."/>
            <person name="Ritter A."/>
            <person name="Rousvoal S."/>
            <person name="Samanta M."/>
            <person name="Samson G."/>
            <person name="Schroeder D.C."/>
            <person name="Segurens B."/>
            <person name="Strittmatter M."/>
            <person name="Tonon T."/>
            <person name="Tregear J.W."/>
            <person name="Valentin K."/>
            <person name="von Dassow P."/>
            <person name="Yamagishi T."/>
            <person name="Van de Peer Y."/>
            <person name="Wincker P."/>
        </authorList>
    </citation>
    <scope>NUCLEOTIDE SEQUENCE [LARGE SCALE GENOMIC DNA]</scope>
    <source>
        <strain evidence="17">Ec32 / CCAP1310/4</strain>
    </source>
</reference>
<evidence type="ECO:0000256" key="1">
    <source>
        <dbReference type="ARBA" id="ARBA00004651"/>
    </source>
</evidence>
<keyword evidence="17" id="KW-1185">Reference proteome</keyword>
<feature type="chain" id="PRO_5003095549" evidence="14">
    <location>
        <begin position="29"/>
        <end position="1205"/>
    </location>
</feature>
<dbReference type="PANTHER" id="PTHR10582">
    <property type="entry name" value="TRANSIENT RECEPTOR POTENTIAL ION CHANNEL PROTEIN"/>
    <property type="match status" value="1"/>
</dbReference>
<feature type="compositionally biased region" description="Polar residues" evidence="12">
    <location>
        <begin position="214"/>
        <end position="225"/>
    </location>
</feature>
<feature type="transmembrane region" description="Helical" evidence="13">
    <location>
        <begin position="689"/>
        <end position="711"/>
    </location>
</feature>
<evidence type="ECO:0000256" key="7">
    <source>
        <dbReference type="ARBA" id="ARBA00022837"/>
    </source>
</evidence>
<dbReference type="EMBL" id="FN647898">
    <property type="protein sequence ID" value="CBJ28918.1"/>
    <property type="molecule type" value="Genomic_DNA"/>
</dbReference>
<dbReference type="Proteomes" id="UP000002630">
    <property type="component" value="Linkage Group LG34"/>
</dbReference>
<evidence type="ECO:0000256" key="9">
    <source>
        <dbReference type="ARBA" id="ARBA00023065"/>
    </source>
</evidence>
<dbReference type="AlphaFoldDB" id="D7FIX0"/>
<evidence type="ECO:0000256" key="6">
    <source>
        <dbReference type="ARBA" id="ARBA00022737"/>
    </source>
</evidence>
<feature type="transmembrane region" description="Helical" evidence="13">
    <location>
        <begin position="723"/>
        <end position="740"/>
    </location>
</feature>
<evidence type="ECO:0000256" key="4">
    <source>
        <dbReference type="ARBA" id="ARBA00022568"/>
    </source>
</evidence>
<keyword evidence="11" id="KW-0407">Ion channel</keyword>
<dbReference type="Gene3D" id="1.25.40.20">
    <property type="entry name" value="Ankyrin repeat-containing domain"/>
    <property type="match status" value="1"/>
</dbReference>
<dbReference type="GO" id="GO:0005216">
    <property type="term" value="F:monoatomic ion channel activity"/>
    <property type="evidence" value="ECO:0007669"/>
    <property type="project" value="InterPro"/>
</dbReference>
<dbReference type="GO" id="GO:0005886">
    <property type="term" value="C:plasma membrane"/>
    <property type="evidence" value="ECO:0007669"/>
    <property type="project" value="UniProtKB-SubCell"/>
</dbReference>
<feature type="transmembrane region" description="Helical" evidence="13">
    <location>
        <begin position="760"/>
        <end position="778"/>
    </location>
</feature>
<dbReference type="GO" id="GO:0098703">
    <property type="term" value="P:calcium ion import across plasma membrane"/>
    <property type="evidence" value="ECO:0007669"/>
    <property type="project" value="TreeGrafter"/>
</dbReference>
<accession>D7FIX0</accession>
<evidence type="ECO:0000256" key="11">
    <source>
        <dbReference type="ARBA" id="ARBA00023303"/>
    </source>
</evidence>
<keyword evidence="6" id="KW-0677">Repeat</keyword>
<gene>
    <name evidence="16" type="ORF">Esi_0124_0020</name>
</gene>